<sequence>MVTNGSDLPLKTIRTKPERLSLKGFSRDLSVNSSSSDYFADSPVAVPFLWESQPGTPKLRYRENSTPPLTPPPSLSPARKHENKQPKSSTMLQTVFPRLSFAKSQQKKSPPPLSYTLTPTSYSVPSSPYNTTSRAKSRQSSSTSSSESRPYSDDYKSPSSIFCFSIGRRLSTRSCNFY</sequence>
<evidence type="ECO:0000256" key="1">
    <source>
        <dbReference type="SAM" id="MobiDB-lite"/>
    </source>
</evidence>
<feature type="compositionally biased region" description="Low complexity" evidence="1">
    <location>
        <begin position="114"/>
        <end position="149"/>
    </location>
</feature>
<organism evidence="2 3">
    <name type="scientific">Lithospermum erythrorhizon</name>
    <name type="common">Purple gromwell</name>
    <name type="synonym">Lithospermum officinale var. erythrorhizon</name>
    <dbReference type="NCBI Taxonomy" id="34254"/>
    <lineage>
        <taxon>Eukaryota</taxon>
        <taxon>Viridiplantae</taxon>
        <taxon>Streptophyta</taxon>
        <taxon>Embryophyta</taxon>
        <taxon>Tracheophyta</taxon>
        <taxon>Spermatophyta</taxon>
        <taxon>Magnoliopsida</taxon>
        <taxon>eudicotyledons</taxon>
        <taxon>Gunneridae</taxon>
        <taxon>Pentapetalae</taxon>
        <taxon>asterids</taxon>
        <taxon>lamiids</taxon>
        <taxon>Boraginales</taxon>
        <taxon>Boraginaceae</taxon>
        <taxon>Boraginoideae</taxon>
        <taxon>Lithospermeae</taxon>
        <taxon>Lithospermum</taxon>
    </lineage>
</organism>
<feature type="region of interest" description="Disordered" evidence="1">
    <location>
        <begin position="54"/>
        <end position="159"/>
    </location>
</feature>
<accession>A0AAV3NTL1</accession>
<evidence type="ECO:0000313" key="2">
    <source>
        <dbReference type="EMBL" id="GAA0142579.1"/>
    </source>
</evidence>
<dbReference type="AlphaFoldDB" id="A0AAV3NTL1"/>
<dbReference type="Pfam" id="PF05097">
    <property type="entry name" value="DUF688"/>
    <property type="match status" value="1"/>
</dbReference>
<protein>
    <submittedName>
        <fullName evidence="2">Uncharacterized protein</fullName>
    </submittedName>
</protein>
<comment type="caution">
    <text evidence="2">The sequence shown here is derived from an EMBL/GenBank/DDBJ whole genome shotgun (WGS) entry which is preliminary data.</text>
</comment>
<dbReference type="PANTHER" id="PTHR33257:SF4">
    <property type="entry name" value="EXPRESSED PROTEIN"/>
    <property type="match status" value="1"/>
</dbReference>
<keyword evidence="3" id="KW-1185">Reference proteome</keyword>
<dbReference type="EMBL" id="BAABME010000414">
    <property type="protein sequence ID" value="GAA0142579.1"/>
    <property type="molecule type" value="Genomic_DNA"/>
</dbReference>
<gene>
    <name evidence="2" type="ORF">LIER_03443</name>
</gene>
<name>A0AAV3NTL1_LITER</name>
<reference evidence="2 3" key="1">
    <citation type="submission" date="2024-01" db="EMBL/GenBank/DDBJ databases">
        <title>The complete chloroplast genome sequence of Lithospermum erythrorhizon: insights into the phylogenetic relationship among Boraginaceae species and the maternal lineages of purple gromwells.</title>
        <authorList>
            <person name="Okada T."/>
            <person name="Watanabe K."/>
        </authorList>
    </citation>
    <scope>NUCLEOTIDE SEQUENCE [LARGE SCALE GENOMIC DNA]</scope>
</reference>
<dbReference type="PANTHER" id="PTHR33257">
    <property type="entry name" value="OS05G0165500 PROTEIN"/>
    <property type="match status" value="1"/>
</dbReference>
<dbReference type="InterPro" id="IPR007789">
    <property type="entry name" value="DUF688"/>
</dbReference>
<proteinExistence type="predicted"/>
<dbReference type="Proteomes" id="UP001454036">
    <property type="component" value="Unassembled WGS sequence"/>
</dbReference>
<evidence type="ECO:0000313" key="3">
    <source>
        <dbReference type="Proteomes" id="UP001454036"/>
    </source>
</evidence>